<dbReference type="GO" id="GO:0036064">
    <property type="term" value="C:ciliary basal body"/>
    <property type="evidence" value="ECO:0007669"/>
    <property type="project" value="TreeGrafter"/>
</dbReference>
<name>H3APW2_LATCH</name>
<dbReference type="PANTHER" id="PTHR15654">
    <property type="entry name" value="COILED-COIL DOMAIN-CONTAINING PROTEIN 113-RELATED"/>
    <property type="match status" value="1"/>
</dbReference>
<dbReference type="InterPro" id="IPR051885">
    <property type="entry name" value="CC_CF"/>
</dbReference>
<feature type="compositionally biased region" description="Basic and acidic residues" evidence="5">
    <location>
        <begin position="25"/>
        <end position="39"/>
    </location>
</feature>
<reference evidence="8" key="1">
    <citation type="submission" date="2011-08" db="EMBL/GenBank/DDBJ databases">
        <title>The draft genome of Latimeria chalumnae.</title>
        <authorList>
            <person name="Di Palma F."/>
            <person name="Alfoldi J."/>
            <person name="Johnson J."/>
            <person name="Berlin A."/>
            <person name="Gnerre S."/>
            <person name="Jaffe D."/>
            <person name="MacCallum I."/>
            <person name="Young S."/>
            <person name="Walker B.J."/>
            <person name="Lander E."/>
            <person name="Lindblad-Toh K."/>
        </authorList>
    </citation>
    <scope>NUCLEOTIDE SEQUENCE [LARGE SCALE GENOMIC DNA]</scope>
    <source>
        <strain evidence="8">Wild caught</strain>
    </source>
</reference>
<evidence type="ECO:0000313" key="8">
    <source>
        <dbReference type="Proteomes" id="UP000008672"/>
    </source>
</evidence>
<evidence type="ECO:0000313" key="7">
    <source>
        <dbReference type="Ensembl" id="ENSLACP00000011683.1"/>
    </source>
</evidence>
<dbReference type="AlphaFoldDB" id="H3APW2"/>
<dbReference type="Pfam" id="PF13870">
    <property type="entry name" value="CCDC113_CCDC96_CC"/>
    <property type="match status" value="1"/>
</dbReference>
<sequence>EKYTKMAETEQQLETEIGQPPNENKPPEEEKEKSVKTEGEIGPESDEADAGEKAPTDPVAEENDVTGEIASRESEDPKKEFELEEQEEKSSQDEVPQNYEETEEKIPEKEPSVPLPTSETFGEGEGVEIETLIGEPLSRENSPREEKEVEGPPMLVPGTPNRERGSLSEEREDDKEEEKAAAPAPLSREDLMERYAALLDQRETVAIQNSQLQHKLAEYFRKKKGEEVKPEMEKAVSDRDQRYLRYMVTLEELKNQYSQDSEFYQKRIEEVQSECQKKLDEVNTEWLNFLSYKKTLALGPMSHRGGKQAAGKELEEIQTREQSKEKEVIQVRLENIKLKNKIKKYEMIMKSKEELAEGLHLIDFEQLKIENQTYNEKIEERNEELLKLRKKITNTVQVLTHLKEKLQFVQAENQVKKAQLMEVEVVVAQKRDVLTKTKLAKDSLRRDNARLRKKCGLLGNRTLLRDFEDKVDAIDELTQGVEVLKRRHVEILLDSHGYAKKIGLARPGPR</sequence>
<dbReference type="HOGENOM" id="CLU_026534_1_0_1"/>
<keyword evidence="2 4" id="KW-0175">Coiled coil</keyword>
<organism evidence="7 8">
    <name type="scientific">Latimeria chalumnae</name>
    <name type="common">Coelacanth</name>
    <dbReference type="NCBI Taxonomy" id="7897"/>
    <lineage>
        <taxon>Eukaryota</taxon>
        <taxon>Metazoa</taxon>
        <taxon>Chordata</taxon>
        <taxon>Craniata</taxon>
        <taxon>Vertebrata</taxon>
        <taxon>Euteleostomi</taxon>
        <taxon>Coelacanthiformes</taxon>
        <taxon>Coelacanthidae</taxon>
        <taxon>Latimeria</taxon>
    </lineage>
</organism>
<dbReference type="GO" id="GO:0060271">
    <property type="term" value="P:cilium assembly"/>
    <property type="evidence" value="ECO:0007669"/>
    <property type="project" value="TreeGrafter"/>
</dbReference>
<feature type="coiled-coil region" evidence="4">
    <location>
        <begin position="307"/>
        <end position="454"/>
    </location>
</feature>
<evidence type="ECO:0000256" key="3">
    <source>
        <dbReference type="ARBA" id="ARBA00023273"/>
    </source>
</evidence>
<dbReference type="STRING" id="7897.ENSLACP00000011683"/>
<dbReference type="InParanoid" id="H3APW2"/>
<reference evidence="7" key="2">
    <citation type="submission" date="2025-08" db="UniProtKB">
        <authorList>
            <consortium name="Ensembl"/>
        </authorList>
    </citation>
    <scope>IDENTIFICATION</scope>
</reference>
<gene>
    <name evidence="7" type="primary">CFAP184</name>
</gene>
<comment type="subcellular location">
    <subcellularLocation>
        <location evidence="1">Cell projection</location>
        <location evidence="1">Cilium</location>
    </subcellularLocation>
</comment>
<dbReference type="eggNOG" id="ENOG502QS75">
    <property type="taxonomic scope" value="Eukaryota"/>
</dbReference>
<keyword evidence="3" id="KW-0966">Cell projection</keyword>
<feature type="compositionally biased region" description="Basic and acidic residues" evidence="5">
    <location>
        <begin position="137"/>
        <end position="150"/>
    </location>
</feature>
<dbReference type="GO" id="GO:0005930">
    <property type="term" value="C:axoneme"/>
    <property type="evidence" value="ECO:0007669"/>
    <property type="project" value="TreeGrafter"/>
</dbReference>
<dbReference type="GeneTree" id="ENSGT00940000154521"/>
<evidence type="ECO:0000256" key="4">
    <source>
        <dbReference type="SAM" id="Coils"/>
    </source>
</evidence>
<accession>H3APW2</accession>
<evidence type="ECO:0000256" key="1">
    <source>
        <dbReference type="ARBA" id="ARBA00004138"/>
    </source>
</evidence>
<evidence type="ECO:0000256" key="5">
    <source>
        <dbReference type="SAM" id="MobiDB-lite"/>
    </source>
</evidence>
<dbReference type="PANTHER" id="PTHR15654:SF1">
    <property type="entry name" value="COILED-COIL DOMAIN-CONTAINING PROTEIN 96"/>
    <property type="match status" value="1"/>
</dbReference>
<keyword evidence="8" id="KW-1185">Reference proteome</keyword>
<feature type="domain" description="CCDC113/CCDC96 coiled-coil" evidence="6">
    <location>
        <begin position="322"/>
        <end position="490"/>
    </location>
</feature>
<dbReference type="FunCoup" id="H3APW2">
    <property type="interactions" value="101"/>
</dbReference>
<dbReference type="EMBL" id="AFYH01080001">
    <property type="status" value="NOT_ANNOTATED_CDS"/>
    <property type="molecule type" value="Genomic_DNA"/>
</dbReference>
<dbReference type="InterPro" id="IPR025254">
    <property type="entry name" value="CCDC113/CCDC96_CC"/>
</dbReference>
<dbReference type="OMA" id="RLQQKCG"/>
<evidence type="ECO:0000259" key="6">
    <source>
        <dbReference type="Pfam" id="PF13870"/>
    </source>
</evidence>
<evidence type="ECO:0000256" key="2">
    <source>
        <dbReference type="ARBA" id="ARBA00023054"/>
    </source>
</evidence>
<reference evidence="7" key="3">
    <citation type="submission" date="2025-09" db="UniProtKB">
        <authorList>
            <consortium name="Ensembl"/>
        </authorList>
    </citation>
    <scope>IDENTIFICATION</scope>
</reference>
<protein>
    <submittedName>
        <fullName evidence="7">Cilia and flagella associated protein 184</fullName>
    </submittedName>
</protein>
<dbReference type="Ensembl" id="ENSLACT00000011772.1">
    <property type="protein sequence ID" value="ENSLACP00000011683.1"/>
    <property type="gene ID" value="ENSLACG00000010282.1"/>
</dbReference>
<proteinExistence type="predicted"/>
<dbReference type="Proteomes" id="UP000008672">
    <property type="component" value="Unassembled WGS sequence"/>
</dbReference>
<feature type="region of interest" description="Disordered" evidence="5">
    <location>
        <begin position="1"/>
        <end position="188"/>
    </location>
</feature>
<feature type="compositionally biased region" description="Basic and acidic residues" evidence="5">
    <location>
        <begin position="70"/>
        <end position="81"/>
    </location>
</feature>
<feature type="coiled-coil region" evidence="4">
    <location>
        <begin position="254"/>
        <end position="281"/>
    </location>
</feature>